<name>A0ABT9VSZ3_9BACI</name>
<keyword evidence="3 7" id="KW-0032">Aminotransferase</keyword>
<feature type="domain" description="Aminotransferase class I/classII large" evidence="6">
    <location>
        <begin position="78"/>
        <end position="418"/>
    </location>
</feature>
<dbReference type="SUPFAM" id="SSF53383">
    <property type="entry name" value="PLP-dependent transferases"/>
    <property type="match status" value="1"/>
</dbReference>
<dbReference type="Proteomes" id="UP001235840">
    <property type="component" value="Unassembled WGS sequence"/>
</dbReference>
<dbReference type="CDD" id="cd00609">
    <property type="entry name" value="AAT_like"/>
    <property type="match status" value="1"/>
</dbReference>
<dbReference type="PANTHER" id="PTHR46383">
    <property type="entry name" value="ASPARTATE AMINOTRANSFERASE"/>
    <property type="match status" value="1"/>
</dbReference>
<dbReference type="InterPro" id="IPR004839">
    <property type="entry name" value="Aminotransferase_I/II_large"/>
</dbReference>
<evidence type="ECO:0000256" key="5">
    <source>
        <dbReference type="ARBA" id="ARBA00022898"/>
    </source>
</evidence>
<dbReference type="RefSeq" id="WP_307389241.1">
    <property type="nucleotide sequence ID" value="NZ_BAAADK010000009.1"/>
</dbReference>
<dbReference type="InterPro" id="IPR015421">
    <property type="entry name" value="PyrdxlP-dep_Trfase_major"/>
</dbReference>
<evidence type="ECO:0000256" key="1">
    <source>
        <dbReference type="ARBA" id="ARBA00001933"/>
    </source>
</evidence>
<evidence type="ECO:0000259" key="6">
    <source>
        <dbReference type="Pfam" id="PF00155"/>
    </source>
</evidence>
<keyword evidence="8" id="KW-1185">Reference proteome</keyword>
<dbReference type="InterPro" id="IPR015424">
    <property type="entry name" value="PyrdxlP-dep_Trfase"/>
</dbReference>
<comment type="similarity">
    <text evidence="2">Belongs to the class-I pyridoxal-phosphate-dependent aminotransferase family.</text>
</comment>
<keyword evidence="4" id="KW-0808">Transferase</keyword>
<organism evidence="7 8">
    <name type="scientific">Caldalkalibacillus horti</name>
    <dbReference type="NCBI Taxonomy" id="77523"/>
    <lineage>
        <taxon>Bacteria</taxon>
        <taxon>Bacillati</taxon>
        <taxon>Bacillota</taxon>
        <taxon>Bacilli</taxon>
        <taxon>Bacillales</taxon>
        <taxon>Bacillaceae</taxon>
        <taxon>Caldalkalibacillus</taxon>
    </lineage>
</organism>
<gene>
    <name evidence="7" type="ORF">J2S11_000009</name>
</gene>
<dbReference type="PANTHER" id="PTHR46383:SF1">
    <property type="entry name" value="ASPARTATE AMINOTRANSFERASE"/>
    <property type="match status" value="1"/>
</dbReference>
<evidence type="ECO:0000256" key="2">
    <source>
        <dbReference type="ARBA" id="ARBA00007441"/>
    </source>
</evidence>
<dbReference type="GO" id="GO:0008483">
    <property type="term" value="F:transaminase activity"/>
    <property type="evidence" value="ECO:0007669"/>
    <property type="project" value="UniProtKB-KW"/>
</dbReference>
<dbReference type="Pfam" id="PF00155">
    <property type="entry name" value="Aminotran_1_2"/>
    <property type="match status" value="1"/>
</dbReference>
<comment type="cofactor">
    <cofactor evidence="1">
        <name>pyridoxal 5'-phosphate</name>
        <dbReference type="ChEBI" id="CHEBI:597326"/>
    </cofactor>
</comment>
<comment type="caution">
    <text evidence="7">The sequence shown here is derived from an EMBL/GenBank/DDBJ whole genome shotgun (WGS) entry which is preliminary data.</text>
</comment>
<dbReference type="InterPro" id="IPR050596">
    <property type="entry name" value="AspAT/PAT-like"/>
</dbReference>
<reference evidence="7 8" key="1">
    <citation type="submission" date="2023-07" db="EMBL/GenBank/DDBJ databases">
        <title>Genomic Encyclopedia of Type Strains, Phase IV (KMG-IV): sequencing the most valuable type-strain genomes for metagenomic binning, comparative biology and taxonomic classification.</title>
        <authorList>
            <person name="Goeker M."/>
        </authorList>
    </citation>
    <scope>NUCLEOTIDE SEQUENCE [LARGE SCALE GENOMIC DNA]</scope>
    <source>
        <strain evidence="7 8">DSM 12751</strain>
    </source>
</reference>
<evidence type="ECO:0000313" key="8">
    <source>
        <dbReference type="Proteomes" id="UP001235840"/>
    </source>
</evidence>
<keyword evidence="5" id="KW-0663">Pyridoxal phosphate</keyword>
<dbReference type="EMBL" id="JAUSTY010000001">
    <property type="protein sequence ID" value="MDQ0164110.1"/>
    <property type="molecule type" value="Genomic_DNA"/>
</dbReference>
<accession>A0ABT9VSZ3</accession>
<evidence type="ECO:0000313" key="7">
    <source>
        <dbReference type="EMBL" id="MDQ0164110.1"/>
    </source>
</evidence>
<protein>
    <submittedName>
        <fullName evidence="7">Aspartate/methionine/tyrosine aminotransferase</fullName>
    </submittedName>
</protein>
<evidence type="ECO:0000256" key="3">
    <source>
        <dbReference type="ARBA" id="ARBA00022576"/>
    </source>
</evidence>
<evidence type="ECO:0000256" key="4">
    <source>
        <dbReference type="ARBA" id="ARBA00022679"/>
    </source>
</evidence>
<sequence length="430" mass="47614">MNPLAQQLNQQIQQGNSHVFELLSELGKKLYYPKGILTQSAEAKEKAHRFNATIGIAIEGDTPMHLSAIQDHLSDYDPKDLYPYASPAGKPELRQAWKEKMLLENPALSGKKISHPVVTNALTHGLSIVSNLFVNAGDTLILPDKLWGNYNLTFGVFSGANVTTFPFYNEDGGFNTVGLKETLLAQKEKGKAIVLLNFPNNPTGYTPTESEAQEIVLAIQEAAESGINLVVVTDDAYFGLFFEDSIHESLFGRIAGLHPRVLAVKVDGATKEDYVWGFRVGFITFASSDDQLLKALESKTMGSIRGQISSCSHPSQTFVLKALQDPGYKTQKQEKFQILKDRANLVKKILDSGKYEDAFSYYPFNSGYFMCLKLNKVDADILRLHLLDHYGVGTISIGATDLRVAFSCVELEDIEELFALIYQGAKDLEQ</sequence>
<dbReference type="NCBIfam" id="NF006388">
    <property type="entry name" value="PRK08637.1"/>
    <property type="match status" value="1"/>
</dbReference>
<dbReference type="Gene3D" id="3.90.1150.10">
    <property type="entry name" value="Aspartate Aminotransferase, domain 1"/>
    <property type="match status" value="1"/>
</dbReference>
<dbReference type="Gene3D" id="3.40.640.10">
    <property type="entry name" value="Type I PLP-dependent aspartate aminotransferase-like (Major domain)"/>
    <property type="match status" value="1"/>
</dbReference>
<dbReference type="InterPro" id="IPR015422">
    <property type="entry name" value="PyrdxlP-dep_Trfase_small"/>
</dbReference>
<proteinExistence type="inferred from homology"/>